<dbReference type="EnsemblMetazoa" id="GPAI046352-RA">
    <property type="protein sequence ID" value="GPAI046352-PA"/>
    <property type="gene ID" value="GPAI046352"/>
</dbReference>
<accession>A0A1B0AHX4</accession>
<evidence type="ECO:0000313" key="1">
    <source>
        <dbReference type="EnsemblMetazoa" id="GPAI046352-PA"/>
    </source>
</evidence>
<name>A0A1B0AHX4_GLOPL</name>
<sequence>MYNTYPYHTCICETRNLCNRISGNNLFLERNETQLYPAGVTSQEGELRASRDSSIIDGINYGDTNNQISSMSRQAKARMIQWLSKF</sequence>
<dbReference type="Proteomes" id="UP000092445">
    <property type="component" value="Unassembled WGS sequence"/>
</dbReference>
<protein>
    <submittedName>
        <fullName evidence="1">Uncharacterized protein</fullName>
    </submittedName>
</protein>
<dbReference type="AlphaFoldDB" id="A0A1B0AHX4"/>
<organism evidence="1 2">
    <name type="scientific">Glossina pallidipes</name>
    <name type="common">Tsetse fly</name>
    <dbReference type="NCBI Taxonomy" id="7398"/>
    <lineage>
        <taxon>Eukaryota</taxon>
        <taxon>Metazoa</taxon>
        <taxon>Ecdysozoa</taxon>
        <taxon>Arthropoda</taxon>
        <taxon>Hexapoda</taxon>
        <taxon>Insecta</taxon>
        <taxon>Pterygota</taxon>
        <taxon>Neoptera</taxon>
        <taxon>Endopterygota</taxon>
        <taxon>Diptera</taxon>
        <taxon>Brachycera</taxon>
        <taxon>Muscomorpha</taxon>
        <taxon>Hippoboscoidea</taxon>
        <taxon>Glossinidae</taxon>
        <taxon>Glossina</taxon>
    </lineage>
</organism>
<reference evidence="1" key="2">
    <citation type="submission" date="2020-05" db="UniProtKB">
        <authorList>
            <consortium name="EnsemblMetazoa"/>
        </authorList>
    </citation>
    <scope>IDENTIFICATION</scope>
    <source>
        <strain evidence="1">IAEA</strain>
    </source>
</reference>
<reference evidence="2" key="1">
    <citation type="submission" date="2014-03" db="EMBL/GenBank/DDBJ databases">
        <authorList>
            <person name="Aksoy S."/>
            <person name="Warren W."/>
            <person name="Wilson R.K."/>
        </authorList>
    </citation>
    <scope>NUCLEOTIDE SEQUENCE [LARGE SCALE GENOMIC DNA]</scope>
    <source>
        <strain evidence="2">IAEA</strain>
    </source>
</reference>
<keyword evidence="2" id="KW-1185">Reference proteome</keyword>
<dbReference type="VEuPathDB" id="VectorBase:GPAI046352"/>
<proteinExistence type="predicted"/>
<evidence type="ECO:0000313" key="2">
    <source>
        <dbReference type="Proteomes" id="UP000092445"/>
    </source>
</evidence>